<dbReference type="Proteomes" id="UP000749040">
    <property type="component" value="Unassembled WGS sequence"/>
</dbReference>
<keyword evidence="2" id="KW-0238">DNA-binding</keyword>
<evidence type="ECO:0000256" key="2">
    <source>
        <dbReference type="ARBA" id="ARBA00023125"/>
    </source>
</evidence>
<dbReference type="InterPro" id="IPR036390">
    <property type="entry name" value="WH_DNA-bd_sf"/>
</dbReference>
<protein>
    <submittedName>
        <fullName evidence="5">GntR family transcriptional regulator</fullName>
    </submittedName>
</protein>
<evidence type="ECO:0000313" key="5">
    <source>
        <dbReference type="EMBL" id="MBM9508220.1"/>
    </source>
</evidence>
<dbReference type="EMBL" id="JADKYB010000016">
    <property type="protein sequence ID" value="MBM9508220.1"/>
    <property type="molecule type" value="Genomic_DNA"/>
</dbReference>
<dbReference type="RefSeq" id="WP_205360081.1">
    <property type="nucleotide sequence ID" value="NZ_JADKYB010000016.1"/>
</dbReference>
<comment type="caution">
    <text evidence="5">The sequence shown here is derived from an EMBL/GenBank/DDBJ whole genome shotgun (WGS) entry which is preliminary data.</text>
</comment>
<accession>A0ABS2U107</accession>
<dbReference type="SUPFAM" id="SSF48008">
    <property type="entry name" value="GntR ligand-binding domain-like"/>
    <property type="match status" value="1"/>
</dbReference>
<dbReference type="Pfam" id="PF07729">
    <property type="entry name" value="FCD"/>
    <property type="match status" value="1"/>
</dbReference>
<dbReference type="CDD" id="cd07377">
    <property type="entry name" value="WHTH_GntR"/>
    <property type="match status" value="1"/>
</dbReference>
<dbReference type="InterPro" id="IPR000524">
    <property type="entry name" value="Tscrpt_reg_HTH_GntR"/>
</dbReference>
<dbReference type="InterPro" id="IPR008920">
    <property type="entry name" value="TF_FadR/GntR_C"/>
</dbReference>
<dbReference type="PANTHER" id="PTHR43537:SF5">
    <property type="entry name" value="UXU OPERON TRANSCRIPTIONAL REGULATOR"/>
    <property type="match status" value="1"/>
</dbReference>
<dbReference type="Gene3D" id="1.20.120.530">
    <property type="entry name" value="GntR ligand-binding domain-like"/>
    <property type="match status" value="1"/>
</dbReference>
<dbReference type="Pfam" id="PF00392">
    <property type="entry name" value="GntR"/>
    <property type="match status" value="1"/>
</dbReference>
<dbReference type="InterPro" id="IPR036388">
    <property type="entry name" value="WH-like_DNA-bd_sf"/>
</dbReference>
<dbReference type="SMART" id="SM00345">
    <property type="entry name" value="HTH_GNTR"/>
    <property type="match status" value="1"/>
</dbReference>
<keyword evidence="3" id="KW-0804">Transcription</keyword>
<evidence type="ECO:0000259" key="4">
    <source>
        <dbReference type="PROSITE" id="PS50949"/>
    </source>
</evidence>
<feature type="domain" description="HTH gntR-type" evidence="4">
    <location>
        <begin position="9"/>
        <end position="76"/>
    </location>
</feature>
<dbReference type="PROSITE" id="PS50949">
    <property type="entry name" value="HTH_GNTR"/>
    <property type="match status" value="1"/>
</dbReference>
<evidence type="ECO:0000313" key="6">
    <source>
        <dbReference type="Proteomes" id="UP000749040"/>
    </source>
</evidence>
<dbReference type="PANTHER" id="PTHR43537">
    <property type="entry name" value="TRANSCRIPTIONAL REGULATOR, GNTR FAMILY"/>
    <property type="match status" value="1"/>
</dbReference>
<organism evidence="5 6">
    <name type="scientific">Actinacidiphila acididurans</name>
    <dbReference type="NCBI Taxonomy" id="2784346"/>
    <lineage>
        <taxon>Bacteria</taxon>
        <taxon>Bacillati</taxon>
        <taxon>Actinomycetota</taxon>
        <taxon>Actinomycetes</taxon>
        <taxon>Kitasatosporales</taxon>
        <taxon>Streptomycetaceae</taxon>
        <taxon>Actinacidiphila</taxon>
    </lineage>
</organism>
<keyword evidence="1" id="KW-0805">Transcription regulation</keyword>
<dbReference type="SMART" id="SM00895">
    <property type="entry name" value="FCD"/>
    <property type="match status" value="1"/>
</dbReference>
<dbReference type="InterPro" id="IPR011711">
    <property type="entry name" value="GntR_C"/>
</dbReference>
<evidence type="ECO:0000256" key="3">
    <source>
        <dbReference type="ARBA" id="ARBA00023163"/>
    </source>
</evidence>
<evidence type="ECO:0000256" key="1">
    <source>
        <dbReference type="ARBA" id="ARBA00023015"/>
    </source>
</evidence>
<dbReference type="SUPFAM" id="SSF46785">
    <property type="entry name" value="Winged helix' DNA-binding domain"/>
    <property type="match status" value="1"/>
</dbReference>
<gene>
    <name evidence="5" type="ORF">ITX44_27425</name>
</gene>
<dbReference type="Gene3D" id="1.10.10.10">
    <property type="entry name" value="Winged helix-like DNA-binding domain superfamily/Winged helix DNA-binding domain"/>
    <property type="match status" value="1"/>
</dbReference>
<proteinExistence type="predicted"/>
<name>A0ABS2U107_9ACTN</name>
<keyword evidence="6" id="KW-1185">Reference proteome</keyword>
<reference evidence="5 6" key="1">
    <citation type="submission" date="2021-01" db="EMBL/GenBank/DDBJ databases">
        <title>Streptomyces acididurans sp. nov., isolated from a peat swamp forest soil.</title>
        <authorList>
            <person name="Chantavorakit T."/>
            <person name="Duangmal K."/>
        </authorList>
    </citation>
    <scope>NUCLEOTIDE SEQUENCE [LARGE SCALE GENOMIC DNA]</scope>
    <source>
        <strain evidence="5 6">KK5PA1</strain>
    </source>
</reference>
<sequence length="222" mass="23481">MRLTPPHAPTKSEAAYAALLRAIQTGDLAPGQRVIITEVAEQLGMSLTPVRDALALLAEQGLVVRRPNHMTVISEHTRERSAEVSMLRSVLEPEAAMLAAVRADPDALAAIEAACTAMDRATAGSGTAGAGDANVQFHRAVAAAGGSDLLADFIDRLWKQIPLQGLTLTGRLAQAADEHRVILAAIKDHDGERARQLMAEHVGRAAAAAEAFLDQIRVPPRS</sequence>